<keyword evidence="10" id="KW-1185">Reference proteome</keyword>
<keyword evidence="8" id="KW-0479">Metal-binding</keyword>
<feature type="transmembrane region" description="Helical" evidence="8">
    <location>
        <begin position="57"/>
        <end position="77"/>
    </location>
</feature>
<dbReference type="Proteomes" id="UP000451471">
    <property type="component" value="Unassembled WGS sequence"/>
</dbReference>
<evidence type="ECO:0000256" key="1">
    <source>
        <dbReference type="ARBA" id="ARBA00004651"/>
    </source>
</evidence>
<evidence type="ECO:0000256" key="8">
    <source>
        <dbReference type="HAMAP-Rule" id="MF_00454"/>
    </source>
</evidence>
<organism evidence="9 10">
    <name type="scientific">Halomarina oriensis</name>
    <dbReference type="NCBI Taxonomy" id="671145"/>
    <lineage>
        <taxon>Archaea</taxon>
        <taxon>Methanobacteriati</taxon>
        <taxon>Methanobacteriota</taxon>
        <taxon>Stenosarchaea group</taxon>
        <taxon>Halobacteria</taxon>
        <taxon>Halobacteriales</taxon>
        <taxon>Natronomonadaceae</taxon>
        <taxon>Halomarina</taxon>
    </lineage>
</organism>
<proteinExistence type="inferred from homology"/>
<evidence type="ECO:0000256" key="3">
    <source>
        <dbReference type="ARBA" id="ARBA00022692"/>
    </source>
</evidence>
<feature type="transmembrane region" description="Helical" evidence="8">
    <location>
        <begin position="6"/>
        <end position="22"/>
    </location>
</feature>
<protein>
    <recommendedName>
        <fullName evidence="8">Fluoride-specific ion channel FluC</fullName>
    </recommendedName>
</protein>
<accession>A0A6B0GLF9</accession>
<comment type="catalytic activity">
    <reaction evidence="7">
        <text>fluoride(in) = fluoride(out)</text>
        <dbReference type="Rhea" id="RHEA:76159"/>
        <dbReference type="ChEBI" id="CHEBI:17051"/>
    </reaction>
    <physiologicalReaction direction="left-to-right" evidence="7">
        <dbReference type="Rhea" id="RHEA:76160"/>
    </physiologicalReaction>
</comment>
<feature type="binding site" evidence="8">
    <location>
        <position position="66"/>
    </location>
    <ligand>
        <name>Na(+)</name>
        <dbReference type="ChEBI" id="CHEBI:29101"/>
        <note>structural</note>
    </ligand>
</feature>
<feature type="transmembrane region" description="Helical" evidence="8">
    <location>
        <begin position="89"/>
        <end position="110"/>
    </location>
</feature>
<dbReference type="AlphaFoldDB" id="A0A6B0GLF9"/>
<keyword evidence="4 8" id="KW-1133">Transmembrane helix</keyword>
<comment type="caution">
    <text evidence="9">The sequence shown here is derived from an EMBL/GenBank/DDBJ whole genome shotgun (WGS) entry which is preliminary data.</text>
</comment>
<keyword evidence="8" id="KW-0407">Ion channel</keyword>
<evidence type="ECO:0000256" key="2">
    <source>
        <dbReference type="ARBA" id="ARBA00022475"/>
    </source>
</evidence>
<dbReference type="HAMAP" id="MF_00454">
    <property type="entry name" value="FluC"/>
    <property type="match status" value="1"/>
</dbReference>
<evidence type="ECO:0000313" key="10">
    <source>
        <dbReference type="Proteomes" id="UP000451471"/>
    </source>
</evidence>
<dbReference type="GO" id="GO:0046872">
    <property type="term" value="F:metal ion binding"/>
    <property type="evidence" value="ECO:0007669"/>
    <property type="project" value="UniProtKB-KW"/>
</dbReference>
<comment type="function">
    <text evidence="8">Fluoride-specific ion channel. Important for reducing fluoride concentration in the cell, thus reducing its toxicity.</text>
</comment>
<dbReference type="GO" id="GO:0062054">
    <property type="term" value="F:fluoride channel activity"/>
    <property type="evidence" value="ECO:0007669"/>
    <property type="project" value="UniProtKB-UniRule"/>
</dbReference>
<comment type="subcellular location">
    <subcellularLocation>
        <location evidence="1 8">Cell membrane</location>
        <topology evidence="1 8">Multi-pass membrane protein</topology>
    </subcellularLocation>
</comment>
<gene>
    <name evidence="8" type="primary">fluC</name>
    <name evidence="8" type="synonym">crcB</name>
    <name evidence="9" type="ORF">GQS65_14045</name>
</gene>
<reference evidence="9 10" key="1">
    <citation type="submission" date="2019-12" db="EMBL/GenBank/DDBJ databases">
        <title>Halocatena pleomorpha gen. nov. sp. nov., an extremely halophilic archaeon of family Halobacteriaceae isolated from saltpan soil.</title>
        <authorList>
            <person name="Pal Y."/>
            <person name="Verma A."/>
            <person name="Krishnamurthi S."/>
            <person name="Kumar P."/>
        </authorList>
    </citation>
    <scope>NUCLEOTIDE SEQUENCE [LARGE SCALE GENOMIC DNA]</scope>
    <source>
        <strain evidence="9 10">JCM 16495</strain>
    </source>
</reference>
<evidence type="ECO:0000256" key="4">
    <source>
        <dbReference type="ARBA" id="ARBA00022989"/>
    </source>
</evidence>
<dbReference type="GO" id="GO:0140114">
    <property type="term" value="P:cellular detoxification of fluoride"/>
    <property type="evidence" value="ECO:0007669"/>
    <property type="project" value="UniProtKB-UniRule"/>
</dbReference>
<evidence type="ECO:0000256" key="7">
    <source>
        <dbReference type="ARBA" id="ARBA00035585"/>
    </source>
</evidence>
<keyword evidence="3 8" id="KW-0812">Transmembrane</keyword>
<keyword evidence="8" id="KW-0915">Sodium</keyword>
<keyword evidence="5 8" id="KW-0472">Membrane</keyword>
<sequence length="114" mass="11041">MLPASALVGVGGVVGALARYAVGERVERDYLDTLLVNVLGSFLLGVLLAVPRDGTTVLLVGVGGCGAFTTFSAAAVETVDLAATGRRRALLALGAMVGGCLLAAGAGAAVGGGL</sequence>
<comment type="activity regulation">
    <text evidence="8">Na(+) is not transported, but it plays an essential structural role and its presence is essential for fluoride channel function.</text>
</comment>
<dbReference type="Pfam" id="PF02537">
    <property type="entry name" value="CRCB"/>
    <property type="match status" value="1"/>
</dbReference>
<dbReference type="EMBL" id="WSZK01000023">
    <property type="protein sequence ID" value="MWG35594.1"/>
    <property type="molecule type" value="Genomic_DNA"/>
</dbReference>
<comment type="similarity">
    <text evidence="6 8">Belongs to the fluoride channel Fluc/FEX (TC 1.A.43) family.</text>
</comment>
<name>A0A6B0GLF9_9EURY</name>
<keyword evidence="8" id="KW-0406">Ion transport</keyword>
<evidence type="ECO:0000313" key="9">
    <source>
        <dbReference type="EMBL" id="MWG35594.1"/>
    </source>
</evidence>
<feature type="binding site" evidence="8">
    <location>
        <position position="69"/>
    </location>
    <ligand>
        <name>Na(+)</name>
        <dbReference type="ChEBI" id="CHEBI:29101"/>
        <note>structural</note>
    </ligand>
</feature>
<keyword evidence="8" id="KW-0813">Transport</keyword>
<dbReference type="GO" id="GO:0005886">
    <property type="term" value="C:plasma membrane"/>
    <property type="evidence" value="ECO:0007669"/>
    <property type="project" value="UniProtKB-SubCell"/>
</dbReference>
<keyword evidence="2 8" id="KW-1003">Cell membrane</keyword>
<dbReference type="InterPro" id="IPR003691">
    <property type="entry name" value="FluC"/>
</dbReference>
<evidence type="ECO:0000256" key="5">
    <source>
        <dbReference type="ARBA" id="ARBA00023136"/>
    </source>
</evidence>
<evidence type="ECO:0000256" key="6">
    <source>
        <dbReference type="ARBA" id="ARBA00035120"/>
    </source>
</evidence>
<feature type="transmembrane region" description="Helical" evidence="8">
    <location>
        <begin position="34"/>
        <end position="51"/>
    </location>
</feature>